<dbReference type="PIRSF" id="PIRSF017082">
    <property type="entry name" value="YflP"/>
    <property type="match status" value="1"/>
</dbReference>
<organism evidence="3 4">
    <name type="scientific">Paracandidimonas soli</name>
    <dbReference type="NCBI Taxonomy" id="1917182"/>
    <lineage>
        <taxon>Bacteria</taxon>
        <taxon>Pseudomonadati</taxon>
        <taxon>Pseudomonadota</taxon>
        <taxon>Betaproteobacteria</taxon>
        <taxon>Burkholderiales</taxon>
        <taxon>Alcaligenaceae</taxon>
        <taxon>Paracandidimonas</taxon>
    </lineage>
</organism>
<evidence type="ECO:0000313" key="4">
    <source>
        <dbReference type="Proteomes" id="UP000294692"/>
    </source>
</evidence>
<protein>
    <submittedName>
        <fullName evidence="3">Tripartite-type tricarboxylate transporter receptor subunit TctC</fullName>
    </submittedName>
</protein>
<accession>A0A4R3VBL8</accession>
<dbReference type="AlphaFoldDB" id="A0A4R3VBL8"/>
<dbReference type="InterPro" id="IPR042100">
    <property type="entry name" value="Bug_dom1"/>
</dbReference>
<evidence type="ECO:0000256" key="2">
    <source>
        <dbReference type="SAM" id="SignalP"/>
    </source>
</evidence>
<comment type="caution">
    <text evidence="3">The sequence shown here is derived from an EMBL/GenBank/DDBJ whole genome shotgun (WGS) entry which is preliminary data.</text>
</comment>
<dbReference type="PANTHER" id="PTHR42928">
    <property type="entry name" value="TRICARBOXYLATE-BINDING PROTEIN"/>
    <property type="match status" value="1"/>
</dbReference>
<dbReference type="SUPFAM" id="SSF53850">
    <property type="entry name" value="Periplasmic binding protein-like II"/>
    <property type="match status" value="1"/>
</dbReference>
<reference evidence="3 4" key="1">
    <citation type="submission" date="2019-03" db="EMBL/GenBank/DDBJ databases">
        <title>Genomic Encyclopedia of Type Strains, Phase IV (KMG-IV): sequencing the most valuable type-strain genomes for metagenomic binning, comparative biology and taxonomic classification.</title>
        <authorList>
            <person name="Goeker M."/>
        </authorList>
    </citation>
    <scope>NUCLEOTIDE SEQUENCE [LARGE SCALE GENOMIC DNA]</scope>
    <source>
        <strain evidence="3 4">DSM 100048</strain>
    </source>
</reference>
<dbReference type="OrthoDB" id="8678477at2"/>
<name>A0A4R3VBL8_9BURK</name>
<proteinExistence type="inferred from homology"/>
<dbReference type="EMBL" id="SMBX01000001">
    <property type="protein sequence ID" value="TCV02677.1"/>
    <property type="molecule type" value="Genomic_DNA"/>
</dbReference>
<evidence type="ECO:0000313" key="3">
    <source>
        <dbReference type="EMBL" id="TCV02677.1"/>
    </source>
</evidence>
<keyword evidence="2" id="KW-0732">Signal</keyword>
<keyword evidence="4" id="KW-1185">Reference proteome</keyword>
<keyword evidence="3" id="KW-0675">Receptor</keyword>
<evidence type="ECO:0000256" key="1">
    <source>
        <dbReference type="ARBA" id="ARBA00006987"/>
    </source>
</evidence>
<dbReference type="CDD" id="cd07012">
    <property type="entry name" value="PBP2_Bug_TTT"/>
    <property type="match status" value="1"/>
</dbReference>
<dbReference type="Gene3D" id="3.40.190.150">
    <property type="entry name" value="Bordetella uptake gene, domain 1"/>
    <property type="match status" value="1"/>
</dbReference>
<dbReference type="Proteomes" id="UP000294692">
    <property type="component" value="Unassembled WGS sequence"/>
</dbReference>
<comment type="similarity">
    <text evidence="1">Belongs to the UPF0065 (bug) family.</text>
</comment>
<dbReference type="RefSeq" id="WP_132472443.1">
    <property type="nucleotide sequence ID" value="NZ_JBHRVM010000001.1"/>
</dbReference>
<dbReference type="Gene3D" id="3.40.190.10">
    <property type="entry name" value="Periplasmic binding protein-like II"/>
    <property type="match status" value="1"/>
</dbReference>
<dbReference type="InterPro" id="IPR005064">
    <property type="entry name" value="BUG"/>
</dbReference>
<feature type="chain" id="PRO_5020624282" evidence="2">
    <location>
        <begin position="27"/>
        <end position="327"/>
    </location>
</feature>
<dbReference type="Pfam" id="PF03401">
    <property type="entry name" value="TctC"/>
    <property type="match status" value="1"/>
</dbReference>
<sequence length="327" mass="34407">MSFKVKTRIVPFLAVAALVGLSPAQAQDAAYPEKPIKLVVPWAPGGATDVIARIIGKRLGEELGQTVVVENKGGAGGNIGTASFVREKPDGYTLLMTTSSTNAINPHLYAQTGYDAEKDFAHVALVGSIPNVLEVPAKSRFETASQLLDYAKANPGKLNYGSAGVGSSQHLAAAQLIQSAGIDITHIPYKGSGPAVADLLGANLDLMLDTGSLAQVRAGALRALAVASKTRLSVLPEVPTFDEIGLKDMYAAAWYGVAAHAATPAPVVERLNQEILKILKEPAIVEQLEKMGVQIGEPFTPAQLDAFVLSEIKRFKSLVEMSGAKLE</sequence>
<gene>
    <name evidence="3" type="ORF">EV686_101133</name>
</gene>
<feature type="signal peptide" evidence="2">
    <location>
        <begin position="1"/>
        <end position="26"/>
    </location>
</feature>
<dbReference type="PANTHER" id="PTHR42928:SF5">
    <property type="entry name" value="BLR1237 PROTEIN"/>
    <property type="match status" value="1"/>
</dbReference>